<gene>
    <name evidence="7" type="ORF">OSB04_012881</name>
</gene>
<evidence type="ECO:0000256" key="3">
    <source>
        <dbReference type="ARBA" id="ARBA00022989"/>
    </source>
</evidence>
<sequence>MRIRMDLGFKHVLLFFLLLLVQYGSVTADSENNTSQRLITAPLKETIGSVIDGTNLGEVFKSDTITDELEETNSGNGRVSVTTVALFTLAMAAATGLGALPFFFVELDAQWAGICNGMAAGVMLAASFDLIQEGRDHGSGNWVVIGILAGSVFIWLCKKFLEHYGEVSMLDIKGADASKVILVIGIMTLHSFGEGSGVGVSFAGSKGLSQGLLITLAIAVHNIPEGLAVSMVLASRGVSPQNAMLWSVITSLPQPLVAVPSFICADAFNKLLPFCTGFAAGCMIWMVVAEVLPDAFKEASPSHVASAATLSVASMEALGAMFQNLGLNYNSEGASGFLVSLLFGLGPLLGGNILVAFALAFHLQHSLLTGVASGIAFVLGAWRPLQLLFSSKMGFVTLAFLLATGSAFTHVCTSTATKIVSRKKNSANTLSETTGITMSGPTLQSILSCLTVALHALAEGLALGVAAPKAYGFGRHMVLPVSLHGITRGAAVASCIFGATDSWYGSLAGSGLIGIVGPVSAIGAILAGIDYSGLDHLMVFACGGLIPCFWSMLRRAMRLEKQKSIVGLTAGIGFATVCLMSTKLVCLHTPYCNSAPEAVR</sequence>
<protein>
    <recommendedName>
        <fullName evidence="9">Zinc transporter At3g08650</fullName>
    </recommendedName>
</protein>
<evidence type="ECO:0000313" key="7">
    <source>
        <dbReference type="EMBL" id="KAJ9558267.1"/>
    </source>
</evidence>
<keyword evidence="4 5" id="KW-0472">Membrane</keyword>
<feature type="signal peptide" evidence="6">
    <location>
        <begin position="1"/>
        <end position="28"/>
    </location>
</feature>
<dbReference type="InterPro" id="IPR003689">
    <property type="entry name" value="ZIP"/>
</dbReference>
<evidence type="ECO:0000313" key="8">
    <source>
        <dbReference type="Proteomes" id="UP001172457"/>
    </source>
</evidence>
<evidence type="ECO:0000256" key="4">
    <source>
        <dbReference type="ARBA" id="ARBA00023136"/>
    </source>
</evidence>
<keyword evidence="3 5" id="KW-1133">Transmembrane helix</keyword>
<keyword evidence="2 5" id="KW-0812">Transmembrane</keyword>
<name>A0AA38TV92_9ASTR</name>
<feature type="transmembrane region" description="Helical" evidence="5">
    <location>
        <begin position="177"/>
        <end position="193"/>
    </location>
</feature>
<dbReference type="GO" id="GO:0005385">
    <property type="term" value="F:zinc ion transmembrane transporter activity"/>
    <property type="evidence" value="ECO:0007669"/>
    <property type="project" value="TreeGrafter"/>
</dbReference>
<evidence type="ECO:0000256" key="5">
    <source>
        <dbReference type="SAM" id="Phobius"/>
    </source>
</evidence>
<evidence type="ECO:0000256" key="2">
    <source>
        <dbReference type="ARBA" id="ARBA00022692"/>
    </source>
</evidence>
<evidence type="ECO:0008006" key="9">
    <source>
        <dbReference type="Google" id="ProtNLM"/>
    </source>
</evidence>
<feature type="transmembrane region" description="Helical" evidence="5">
    <location>
        <begin position="565"/>
        <end position="585"/>
    </location>
</feature>
<evidence type="ECO:0000256" key="1">
    <source>
        <dbReference type="ARBA" id="ARBA00004141"/>
    </source>
</evidence>
<dbReference type="Pfam" id="PF02535">
    <property type="entry name" value="Zip"/>
    <property type="match status" value="1"/>
</dbReference>
<dbReference type="GO" id="GO:0016020">
    <property type="term" value="C:membrane"/>
    <property type="evidence" value="ECO:0007669"/>
    <property type="project" value="UniProtKB-SubCell"/>
</dbReference>
<feature type="chain" id="PRO_5041332345" description="Zinc transporter At3g08650" evidence="6">
    <location>
        <begin position="29"/>
        <end position="600"/>
    </location>
</feature>
<organism evidence="7 8">
    <name type="scientific">Centaurea solstitialis</name>
    <name type="common">yellow star-thistle</name>
    <dbReference type="NCBI Taxonomy" id="347529"/>
    <lineage>
        <taxon>Eukaryota</taxon>
        <taxon>Viridiplantae</taxon>
        <taxon>Streptophyta</taxon>
        <taxon>Embryophyta</taxon>
        <taxon>Tracheophyta</taxon>
        <taxon>Spermatophyta</taxon>
        <taxon>Magnoliopsida</taxon>
        <taxon>eudicotyledons</taxon>
        <taxon>Gunneridae</taxon>
        <taxon>Pentapetalae</taxon>
        <taxon>asterids</taxon>
        <taxon>campanulids</taxon>
        <taxon>Asterales</taxon>
        <taxon>Asteraceae</taxon>
        <taxon>Carduoideae</taxon>
        <taxon>Cardueae</taxon>
        <taxon>Centaureinae</taxon>
        <taxon>Centaurea</taxon>
    </lineage>
</organism>
<dbReference type="PANTHER" id="PTHR11040">
    <property type="entry name" value="ZINC/IRON TRANSPORTER"/>
    <property type="match status" value="1"/>
</dbReference>
<proteinExistence type="predicted"/>
<feature type="transmembrane region" description="Helical" evidence="5">
    <location>
        <begin position="535"/>
        <end position="553"/>
    </location>
</feature>
<evidence type="ECO:0000256" key="6">
    <source>
        <dbReference type="SAM" id="SignalP"/>
    </source>
</evidence>
<feature type="transmembrane region" description="Helical" evidence="5">
    <location>
        <begin position="367"/>
        <end position="389"/>
    </location>
</feature>
<feature type="transmembrane region" description="Helical" evidence="5">
    <location>
        <begin position="84"/>
        <end position="104"/>
    </location>
</feature>
<feature type="transmembrane region" description="Helical" evidence="5">
    <location>
        <begin position="395"/>
        <end position="416"/>
    </location>
</feature>
<feature type="transmembrane region" description="Helical" evidence="5">
    <location>
        <begin position="507"/>
        <end position="529"/>
    </location>
</feature>
<keyword evidence="8" id="KW-1185">Reference proteome</keyword>
<dbReference type="PANTHER" id="PTHR11040:SF70">
    <property type="entry name" value="OS05G0316100 PROTEIN"/>
    <property type="match status" value="1"/>
</dbReference>
<dbReference type="EMBL" id="JARYMX010000003">
    <property type="protein sequence ID" value="KAJ9558267.1"/>
    <property type="molecule type" value="Genomic_DNA"/>
</dbReference>
<dbReference type="Proteomes" id="UP001172457">
    <property type="component" value="Chromosome 3"/>
</dbReference>
<feature type="transmembrane region" description="Helical" evidence="5">
    <location>
        <begin position="213"/>
        <end position="233"/>
    </location>
</feature>
<feature type="transmembrane region" description="Helical" evidence="5">
    <location>
        <begin position="271"/>
        <end position="292"/>
    </location>
</feature>
<feature type="transmembrane region" description="Helical" evidence="5">
    <location>
        <begin position="140"/>
        <end position="157"/>
    </location>
</feature>
<comment type="caution">
    <text evidence="7">The sequence shown here is derived from an EMBL/GenBank/DDBJ whole genome shotgun (WGS) entry which is preliminary data.</text>
</comment>
<keyword evidence="6" id="KW-0732">Signal</keyword>
<comment type="subcellular location">
    <subcellularLocation>
        <location evidence="1">Membrane</location>
        <topology evidence="1">Multi-pass membrane protein</topology>
    </subcellularLocation>
</comment>
<feature type="transmembrane region" description="Helical" evidence="5">
    <location>
        <begin position="337"/>
        <end position="360"/>
    </location>
</feature>
<accession>A0AA38TV92</accession>
<dbReference type="AlphaFoldDB" id="A0AA38TV92"/>
<feature type="transmembrane region" description="Helical" evidence="5">
    <location>
        <begin position="111"/>
        <end position="128"/>
    </location>
</feature>
<reference evidence="7" key="1">
    <citation type="submission" date="2023-03" db="EMBL/GenBank/DDBJ databases">
        <title>Chromosome-scale reference genome and RAD-based genetic map of yellow starthistle (Centaurea solstitialis) reveal putative structural variation and QTLs associated with invader traits.</title>
        <authorList>
            <person name="Reatini B."/>
            <person name="Cang F.A."/>
            <person name="Jiang Q."/>
            <person name="Mckibben M.T.W."/>
            <person name="Barker M.S."/>
            <person name="Rieseberg L.H."/>
            <person name="Dlugosch K.M."/>
        </authorList>
    </citation>
    <scope>NUCLEOTIDE SEQUENCE</scope>
    <source>
        <strain evidence="7">CAN-66</strain>
        <tissue evidence="7">Leaf</tissue>
    </source>
</reference>